<dbReference type="GO" id="GO:0005886">
    <property type="term" value="C:plasma membrane"/>
    <property type="evidence" value="ECO:0007669"/>
    <property type="project" value="UniProtKB-SubCell"/>
</dbReference>
<accession>A0A2T4J636</accession>
<comment type="caution">
    <text evidence="11">The sequence shown here is derived from an EMBL/GenBank/DDBJ whole genome shotgun (WGS) entry which is preliminary data.</text>
</comment>
<keyword evidence="12" id="KW-1185">Reference proteome</keyword>
<comment type="similarity">
    <text evidence="9">Belongs to the FtsQ/DivIB family. FtsQ subfamily.</text>
</comment>
<evidence type="ECO:0000256" key="8">
    <source>
        <dbReference type="ARBA" id="ARBA00023306"/>
    </source>
</evidence>
<organism evidence="11 12">
    <name type="scientific">Fuscovulum blasticum DSM 2131</name>
    <dbReference type="NCBI Taxonomy" id="1188250"/>
    <lineage>
        <taxon>Bacteria</taxon>
        <taxon>Pseudomonadati</taxon>
        <taxon>Pseudomonadota</taxon>
        <taxon>Alphaproteobacteria</taxon>
        <taxon>Rhodobacterales</taxon>
        <taxon>Paracoccaceae</taxon>
        <taxon>Pseudogemmobacter</taxon>
    </lineage>
</organism>
<keyword evidence="4 9" id="KW-0132">Cell division</keyword>
<dbReference type="PROSITE" id="PS51779">
    <property type="entry name" value="POTRA"/>
    <property type="match status" value="1"/>
</dbReference>
<evidence type="ECO:0000256" key="9">
    <source>
        <dbReference type="HAMAP-Rule" id="MF_00911"/>
    </source>
</evidence>
<proteinExistence type="inferred from homology"/>
<dbReference type="InterPro" id="IPR034746">
    <property type="entry name" value="POTRA"/>
</dbReference>
<feature type="domain" description="POTRA" evidence="10">
    <location>
        <begin position="71"/>
        <end position="139"/>
    </location>
</feature>
<dbReference type="GO" id="GO:0032153">
    <property type="term" value="C:cell division site"/>
    <property type="evidence" value="ECO:0007669"/>
    <property type="project" value="UniProtKB-UniRule"/>
</dbReference>
<evidence type="ECO:0000256" key="3">
    <source>
        <dbReference type="ARBA" id="ARBA00022519"/>
    </source>
</evidence>
<dbReference type="PANTHER" id="PTHR35851:SF1">
    <property type="entry name" value="CELL DIVISION PROTEIN FTSQ"/>
    <property type="match status" value="1"/>
</dbReference>
<evidence type="ECO:0000256" key="5">
    <source>
        <dbReference type="ARBA" id="ARBA00022692"/>
    </source>
</evidence>
<dbReference type="EMBL" id="PZKE01000015">
    <property type="protein sequence ID" value="PTE13366.1"/>
    <property type="molecule type" value="Genomic_DNA"/>
</dbReference>
<dbReference type="Pfam" id="PF03799">
    <property type="entry name" value="FtsQ_DivIB_C"/>
    <property type="match status" value="1"/>
</dbReference>
<evidence type="ECO:0000256" key="4">
    <source>
        <dbReference type="ARBA" id="ARBA00022618"/>
    </source>
</evidence>
<dbReference type="InterPro" id="IPR026579">
    <property type="entry name" value="FtsQ"/>
</dbReference>
<dbReference type="InterPro" id="IPR005548">
    <property type="entry name" value="Cell_div_FtsQ/DivIB_C"/>
</dbReference>
<dbReference type="InterPro" id="IPR045335">
    <property type="entry name" value="FtsQ_C_sf"/>
</dbReference>
<sequence>MARRDPAPSRWAYRLQRIMLTPHLRALLRFGLPSFVVLAAVGLYLSDDARRGAIVQVFTDIRQKFEHRPEFMVTLASVEGCSKDLAEAVRARLGLNLPQSSFDLDLAAIRSRIEELDAVKSAELRVRSGGILQVLVTEREPVAVWRTAEGLTLVDDTGHRVAGLYARSDRPDLPLIAGQGADRATAEALQIFAAAGPLLPRVRGLTRMGERRWDLVLDRDQRILLPAEHPVRALERLLALDHAQDILSRDLVALDLRLDSRPTLRLTPYALTELRRSKGLKTVETDL</sequence>
<name>A0A2T4J636_FUSBL</name>
<feature type="transmembrane region" description="Helical" evidence="9">
    <location>
        <begin position="26"/>
        <end position="45"/>
    </location>
</feature>
<keyword evidence="7 9" id="KW-0472">Membrane</keyword>
<dbReference type="Pfam" id="PF08478">
    <property type="entry name" value="POTRA_1"/>
    <property type="match status" value="1"/>
</dbReference>
<evidence type="ECO:0000256" key="1">
    <source>
        <dbReference type="ARBA" id="ARBA00004370"/>
    </source>
</evidence>
<dbReference type="Gene3D" id="3.40.50.11690">
    <property type="entry name" value="Cell division protein FtsQ/DivIB"/>
    <property type="match status" value="1"/>
</dbReference>
<keyword evidence="6 9" id="KW-1133">Transmembrane helix</keyword>
<comment type="subcellular location">
    <subcellularLocation>
        <location evidence="9">Cell inner membrane</location>
        <topology evidence="9">Single-pass type II membrane protein</topology>
    </subcellularLocation>
    <subcellularLocation>
        <location evidence="1">Membrane</location>
    </subcellularLocation>
    <text evidence="9">Localizes to the division septum.</text>
</comment>
<reference evidence="11 12" key="1">
    <citation type="submission" date="2018-03" db="EMBL/GenBank/DDBJ databases">
        <title>Rhodobacter blasticus.</title>
        <authorList>
            <person name="Meyer T.E."/>
            <person name="Miller S."/>
            <person name="Lodha T."/>
            <person name="Gandham S."/>
            <person name="Chintalapati S."/>
            <person name="Chintalapati V.R."/>
        </authorList>
    </citation>
    <scope>NUCLEOTIDE SEQUENCE [LARGE SCALE GENOMIC DNA]</scope>
    <source>
        <strain evidence="11 12">DSM 2131</strain>
    </source>
</reference>
<dbReference type="GO" id="GO:0090529">
    <property type="term" value="P:cell septum assembly"/>
    <property type="evidence" value="ECO:0007669"/>
    <property type="project" value="InterPro"/>
</dbReference>
<dbReference type="Proteomes" id="UP000241362">
    <property type="component" value="Unassembled WGS sequence"/>
</dbReference>
<dbReference type="PANTHER" id="PTHR35851">
    <property type="entry name" value="CELL DIVISION PROTEIN FTSQ"/>
    <property type="match status" value="1"/>
</dbReference>
<keyword evidence="3 9" id="KW-0997">Cell inner membrane</keyword>
<dbReference type="InterPro" id="IPR013685">
    <property type="entry name" value="POTRA_FtsQ_type"/>
</dbReference>
<protein>
    <recommendedName>
        <fullName evidence="9">Cell division protein FtsQ</fullName>
    </recommendedName>
</protein>
<evidence type="ECO:0000256" key="6">
    <source>
        <dbReference type="ARBA" id="ARBA00022989"/>
    </source>
</evidence>
<gene>
    <name evidence="9" type="primary">ftsQ</name>
    <name evidence="11" type="ORF">C5F44_14440</name>
</gene>
<evidence type="ECO:0000256" key="7">
    <source>
        <dbReference type="ARBA" id="ARBA00023136"/>
    </source>
</evidence>
<keyword evidence="8 9" id="KW-0131">Cell cycle</keyword>
<evidence type="ECO:0000313" key="11">
    <source>
        <dbReference type="EMBL" id="PTE13366.1"/>
    </source>
</evidence>
<evidence type="ECO:0000256" key="2">
    <source>
        <dbReference type="ARBA" id="ARBA00022475"/>
    </source>
</evidence>
<dbReference type="GO" id="GO:0043093">
    <property type="term" value="P:FtsZ-dependent cytokinesis"/>
    <property type="evidence" value="ECO:0007669"/>
    <property type="project" value="UniProtKB-UniRule"/>
</dbReference>
<keyword evidence="2 9" id="KW-1003">Cell membrane</keyword>
<dbReference type="HAMAP" id="MF_00911">
    <property type="entry name" value="FtsQ_subfam"/>
    <property type="match status" value="1"/>
</dbReference>
<keyword evidence="5 9" id="KW-0812">Transmembrane</keyword>
<comment type="function">
    <text evidence="9">Essential cell division protein.</text>
</comment>
<evidence type="ECO:0000259" key="10">
    <source>
        <dbReference type="PROSITE" id="PS51779"/>
    </source>
</evidence>
<dbReference type="AlphaFoldDB" id="A0A2T4J636"/>
<evidence type="ECO:0000313" key="12">
    <source>
        <dbReference type="Proteomes" id="UP000241362"/>
    </source>
</evidence>